<accession>A0A1E5GLG0</accession>
<proteinExistence type="predicted"/>
<reference evidence="2" key="1">
    <citation type="submission" date="2016-09" db="EMBL/GenBank/DDBJ databases">
        <authorList>
            <person name="Gulvik C.A."/>
        </authorList>
    </citation>
    <scope>NUCLEOTIDE SEQUENCE [LARGE SCALE GENOMIC DNA]</scope>
    <source>
        <strain evidence="2">DSM 23328</strain>
    </source>
</reference>
<dbReference type="Proteomes" id="UP000094068">
    <property type="component" value="Unassembled WGS sequence"/>
</dbReference>
<dbReference type="STRING" id="903984.BCR21_00480"/>
<sequence>MIFEIDGMVVPSEKVIEWEYKRLITAHKFLKKIADNLDDSSFEVWTKQKNVEAMQNEIVRIKMGLGLNHLRDLLKKKSALGNFGSVIATKVSRGKRKFSITEIFVPNSDLEPL</sequence>
<evidence type="ECO:0000313" key="1">
    <source>
        <dbReference type="EMBL" id="OEG13501.1"/>
    </source>
</evidence>
<name>A0A1E5GLG0_9ENTE</name>
<dbReference type="AlphaFoldDB" id="A0A1E5GLG0"/>
<gene>
    <name evidence="1" type="ORF">BCR21_00480</name>
</gene>
<dbReference type="EMBL" id="MIJZ01000001">
    <property type="protein sequence ID" value="OEG13501.1"/>
    <property type="molecule type" value="Genomic_DNA"/>
</dbReference>
<evidence type="ECO:0000313" key="2">
    <source>
        <dbReference type="Proteomes" id="UP000094068"/>
    </source>
</evidence>
<keyword evidence="2" id="KW-1185">Reference proteome</keyword>
<organism evidence="1 2">
    <name type="scientific">Enterococcus ureasiticus</name>
    <dbReference type="NCBI Taxonomy" id="903984"/>
    <lineage>
        <taxon>Bacteria</taxon>
        <taxon>Bacillati</taxon>
        <taxon>Bacillota</taxon>
        <taxon>Bacilli</taxon>
        <taxon>Lactobacillales</taxon>
        <taxon>Enterococcaceae</taxon>
        <taxon>Enterococcus</taxon>
    </lineage>
</organism>
<protein>
    <submittedName>
        <fullName evidence="1">Uncharacterized protein</fullName>
    </submittedName>
</protein>
<comment type="caution">
    <text evidence="1">The sequence shown here is derived from an EMBL/GenBank/DDBJ whole genome shotgun (WGS) entry which is preliminary data.</text>
</comment>